<comment type="cofactor">
    <cofactor evidence="1">
        <name>thiamine diphosphate</name>
        <dbReference type="ChEBI" id="CHEBI:58937"/>
    </cofactor>
</comment>
<dbReference type="InterPro" id="IPR029061">
    <property type="entry name" value="THDP-binding"/>
</dbReference>
<dbReference type="RefSeq" id="WP_126778665.1">
    <property type="nucleotide sequence ID" value="NZ_NGJU01000004.1"/>
</dbReference>
<dbReference type="PANTHER" id="PTHR11516">
    <property type="entry name" value="PYRUVATE DEHYDROGENASE E1 COMPONENT, ALPHA SUBUNIT BACTERIAL AND ORGANELLAR"/>
    <property type="match status" value="1"/>
</dbReference>
<evidence type="ECO:0000256" key="1">
    <source>
        <dbReference type="ARBA" id="ARBA00001964"/>
    </source>
</evidence>
<gene>
    <name evidence="5" type="ORF">CBF35_03840</name>
</gene>
<dbReference type="EMBL" id="NGJU01000004">
    <property type="protein sequence ID" value="RST97067.1"/>
    <property type="molecule type" value="Genomic_DNA"/>
</dbReference>
<dbReference type="Pfam" id="PF00676">
    <property type="entry name" value="E1_dh"/>
    <property type="match status" value="1"/>
</dbReference>
<keyword evidence="5" id="KW-0670">Pyruvate</keyword>
<sequence length="341" mass="37369">MLGDKGIRDSQLSANELIQLLREMWRIRLFEESLERLYAAGEIHGTMHLCIGQEGTAVGSALALSKGDWITSTHRNHGHALAKGTNMQKMYAEILGRKTGTNQGKGGSMHIAEQAVGNLGGNGIVGGNFPIATGAALSAQLQGTQDVVLCYSGDGATNEGSFHEALNLAAIWQLPVIFLIENNQYGMSSAIQEMVKIKELSTRSQSYGMPGITIDGNDVLAVYDVTQKAVADARQGLGPTLIEALTYRQRGHSKSDKRAYRSQTEETLWAEKFDPIKNFETRLRQAKIITATEITELIQVEAEIIEELIKVVKSEPRPTAADLMTDVYASEEYHYEKINLS</sequence>
<dbReference type="InterPro" id="IPR050642">
    <property type="entry name" value="PDH_E1_Alpha_Subunit"/>
</dbReference>
<evidence type="ECO:0000313" key="6">
    <source>
        <dbReference type="Proteomes" id="UP000287239"/>
    </source>
</evidence>
<feature type="domain" description="Dehydrogenase E1 component" evidence="4">
    <location>
        <begin position="23"/>
        <end position="319"/>
    </location>
</feature>
<dbReference type="GO" id="GO:0006086">
    <property type="term" value="P:pyruvate decarboxylation to acetyl-CoA"/>
    <property type="evidence" value="ECO:0007669"/>
    <property type="project" value="TreeGrafter"/>
</dbReference>
<evidence type="ECO:0000259" key="4">
    <source>
        <dbReference type="Pfam" id="PF00676"/>
    </source>
</evidence>
<protein>
    <submittedName>
        <fullName evidence="5">Pyruvate dehydrogenase</fullName>
    </submittedName>
</protein>
<evidence type="ECO:0000313" key="5">
    <source>
        <dbReference type="EMBL" id="RST97067.1"/>
    </source>
</evidence>
<evidence type="ECO:0000256" key="2">
    <source>
        <dbReference type="ARBA" id="ARBA00023002"/>
    </source>
</evidence>
<dbReference type="OrthoDB" id="9766715at2"/>
<dbReference type="PANTHER" id="PTHR11516:SF60">
    <property type="entry name" value="PYRUVATE DEHYDROGENASE E1 COMPONENT SUBUNIT ALPHA"/>
    <property type="match status" value="1"/>
</dbReference>
<dbReference type="SUPFAM" id="SSF52518">
    <property type="entry name" value="Thiamin diphosphate-binding fold (THDP-binding)"/>
    <property type="match status" value="1"/>
</dbReference>
<dbReference type="GeneID" id="98567489"/>
<dbReference type="GO" id="GO:0004739">
    <property type="term" value="F:pyruvate dehydrogenase (acetyl-transferring) activity"/>
    <property type="evidence" value="ECO:0007669"/>
    <property type="project" value="TreeGrafter"/>
</dbReference>
<keyword evidence="3" id="KW-0786">Thiamine pyrophosphate</keyword>
<keyword evidence="2" id="KW-0560">Oxidoreductase</keyword>
<dbReference type="InterPro" id="IPR001017">
    <property type="entry name" value="DH_E1"/>
</dbReference>
<dbReference type="Proteomes" id="UP000287239">
    <property type="component" value="Unassembled WGS sequence"/>
</dbReference>
<name>A0A429ZTK8_9ENTE</name>
<reference evidence="5 6" key="1">
    <citation type="submission" date="2017-05" db="EMBL/GenBank/DDBJ databases">
        <title>Vagococcus spp. assemblies.</title>
        <authorList>
            <person name="Gulvik C.A."/>
        </authorList>
    </citation>
    <scope>NUCLEOTIDE SEQUENCE [LARGE SCALE GENOMIC DNA]</scope>
    <source>
        <strain evidence="5 6">NCFB 2777</strain>
    </source>
</reference>
<proteinExistence type="predicted"/>
<dbReference type="Gene3D" id="3.40.50.970">
    <property type="match status" value="1"/>
</dbReference>
<comment type="caution">
    <text evidence="5">The sequence shown here is derived from an EMBL/GenBank/DDBJ whole genome shotgun (WGS) entry which is preliminary data.</text>
</comment>
<accession>A0A429ZTK8</accession>
<evidence type="ECO:0000256" key="3">
    <source>
        <dbReference type="ARBA" id="ARBA00023052"/>
    </source>
</evidence>
<organism evidence="5 6">
    <name type="scientific">Vagococcus salmoninarum</name>
    <dbReference type="NCBI Taxonomy" id="2739"/>
    <lineage>
        <taxon>Bacteria</taxon>
        <taxon>Bacillati</taxon>
        <taxon>Bacillota</taxon>
        <taxon>Bacilli</taxon>
        <taxon>Lactobacillales</taxon>
        <taxon>Enterococcaceae</taxon>
        <taxon>Vagococcus</taxon>
    </lineage>
</organism>
<keyword evidence="6" id="KW-1185">Reference proteome</keyword>
<dbReference type="CDD" id="cd02000">
    <property type="entry name" value="TPP_E1_PDC_ADC_BCADC"/>
    <property type="match status" value="1"/>
</dbReference>
<dbReference type="AlphaFoldDB" id="A0A429ZTK8"/>